<evidence type="ECO:0000256" key="2">
    <source>
        <dbReference type="ARBA" id="ARBA00005675"/>
    </source>
</evidence>
<evidence type="ECO:0000256" key="5">
    <source>
        <dbReference type="ARBA" id="ARBA00022741"/>
    </source>
</evidence>
<dbReference type="InterPro" id="IPR023299">
    <property type="entry name" value="ATPase_P-typ_cyto_dom_N"/>
</dbReference>
<dbReference type="Proteomes" id="UP000178023">
    <property type="component" value="Unassembled WGS sequence"/>
</dbReference>
<evidence type="ECO:0000313" key="14">
    <source>
        <dbReference type="Proteomes" id="UP000178023"/>
    </source>
</evidence>
<dbReference type="EMBL" id="MGJL01000030">
    <property type="protein sequence ID" value="OGN07021.1"/>
    <property type="molecule type" value="Genomic_DNA"/>
</dbReference>
<dbReference type="Pfam" id="PF00702">
    <property type="entry name" value="Hydrolase"/>
    <property type="match status" value="1"/>
</dbReference>
<feature type="transmembrane region" description="Helical" evidence="11">
    <location>
        <begin position="850"/>
        <end position="874"/>
    </location>
</feature>
<dbReference type="SUPFAM" id="SSF56784">
    <property type="entry name" value="HAD-like"/>
    <property type="match status" value="1"/>
</dbReference>
<dbReference type="Gene3D" id="3.40.50.1000">
    <property type="entry name" value="HAD superfamily/HAD-like"/>
    <property type="match status" value="1"/>
</dbReference>
<dbReference type="Gene3D" id="3.40.1110.10">
    <property type="entry name" value="Calcium-transporting ATPase, cytoplasmic domain N"/>
    <property type="match status" value="1"/>
</dbReference>
<dbReference type="GO" id="GO:0012505">
    <property type="term" value="C:endomembrane system"/>
    <property type="evidence" value="ECO:0007669"/>
    <property type="project" value="UniProtKB-SubCell"/>
</dbReference>
<dbReference type="GO" id="GO:0016887">
    <property type="term" value="F:ATP hydrolysis activity"/>
    <property type="evidence" value="ECO:0007669"/>
    <property type="project" value="InterPro"/>
</dbReference>
<dbReference type="InterPro" id="IPR018303">
    <property type="entry name" value="ATPase_P-typ_P_site"/>
</dbReference>
<feature type="transmembrane region" description="Helical" evidence="11">
    <location>
        <begin position="748"/>
        <end position="772"/>
    </location>
</feature>
<protein>
    <recommendedName>
        <fullName evidence="12">Cation-transporting P-type ATPase N-terminal domain-containing protein</fullName>
    </recommendedName>
</protein>
<keyword evidence="5" id="KW-0547">Nucleotide-binding</keyword>
<dbReference type="InterPro" id="IPR023214">
    <property type="entry name" value="HAD_sf"/>
</dbReference>
<evidence type="ECO:0000256" key="9">
    <source>
        <dbReference type="ARBA" id="ARBA00022989"/>
    </source>
</evidence>
<dbReference type="Gene3D" id="1.20.1110.10">
    <property type="entry name" value="Calcium-transporting ATPase, transmembrane domain"/>
    <property type="match status" value="1"/>
</dbReference>
<dbReference type="GO" id="GO:0030007">
    <property type="term" value="P:intracellular potassium ion homeostasis"/>
    <property type="evidence" value="ECO:0007669"/>
    <property type="project" value="TreeGrafter"/>
</dbReference>
<dbReference type="SUPFAM" id="SSF81665">
    <property type="entry name" value="Calcium ATPase, transmembrane domain M"/>
    <property type="match status" value="1"/>
</dbReference>
<dbReference type="NCBIfam" id="TIGR01494">
    <property type="entry name" value="ATPase_P-type"/>
    <property type="match status" value="2"/>
</dbReference>
<evidence type="ECO:0000256" key="3">
    <source>
        <dbReference type="ARBA" id="ARBA00022553"/>
    </source>
</evidence>
<organism evidence="13 14">
    <name type="scientific">Candidatus Yanofskybacteria bacterium RIFCSPHIGHO2_01_FULL_45_42</name>
    <dbReference type="NCBI Taxonomy" id="1802671"/>
    <lineage>
        <taxon>Bacteria</taxon>
        <taxon>Candidatus Yanofskyibacteriota</taxon>
    </lineage>
</organism>
<keyword evidence="7" id="KW-0460">Magnesium</keyword>
<evidence type="ECO:0000256" key="1">
    <source>
        <dbReference type="ARBA" id="ARBA00004127"/>
    </source>
</evidence>
<dbReference type="GO" id="GO:0005391">
    <property type="term" value="F:P-type sodium:potassium-exchanging transporter activity"/>
    <property type="evidence" value="ECO:0007669"/>
    <property type="project" value="TreeGrafter"/>
</dbReference>
<dbReference type="SUPFAM" id="SSF81660">
    <property type="entry name" value="Metal cation-transporting ATPase, ATP-binding domain N"/>
    <property type="match status" value="1"/>
</dbReference>
<evidence type="ECO:0000256" key="6">
    <source>
        <dbReference type="ARBA" id="ARBA00022840"/>
    </source>
</evidence>
<feature type="transmembrane region" description="Helical" evidence="11">
    <location>
        <begin position="278"/>
        <end position="302"/>
    </location>
</feature>
<dbReference type="InterPro" id="IPR036412">
    <property type="entry name" value="HAD-like_sf"/>
</dbReference>
<evidence type="ECO:0000313" key="13">
    <source>
        <dbReference type="EMBL" id="OGN07021.1"/>
    </source>
</evidence>
<accession>A0A1F8F1L0</accession>
<comment type="caution">
    <text evidence="13">The sequence shown here is derived from an EMBL/GenBank/DDBJ whole genome shotgun (WGS) entry which is preliminary data.</text>
</comment>
<dbReference type="GO" id="GO:0005524">
    <property type="term" value="F:ATP binding"/>
    <property type="evidence" value="ECO:0007669"/>
    <property type="project" value="UniProtKB-KW"/>
</dbReference>
<dbReference type="FunFam" id="2.70.150.10:FF:000160">
    <property type="entry name" value="Sarcoplasmic/endoplasmic reticulum calcium ATPase 1"/>
    <property type="match status" value="1"/>
</dbReference>
<evidence type="ECO:0000256" key="4">
    <source>
        <dbReference type="ARBA" id="ARBA00022692"/>
    </source>
</evidence>
<proteinExistence type="inferred from homology"/>
<feature type="transmembrane region" description="Helical" evidence="11">
    <location>
        <begin position="88"/>
        <end position="104"/>
    </location>
</feature>
<feature type="transmembrane region" description="Helical" evidence="11">
    <location>
        <begin position="709"/>
        <end position="727"/>
    </location>
</feature>
<keyword evidence="3" id="KW-0597">Phosphoprotein</keyword>
<dbReference type="GO" id="GO:0005886">
    <property type="term" value="C:plasma membrane"/>
    <property type="evidence" value="ECO:0007669"/>
    <property type="project" value="TreeGrafter"/>
</dbReference>
<sequence>MIQRNAQEQQFWALPASKVVEILETNDRDGLSESEAERRIKIFGPNVIEKPRRAPGLFILLSQFKSPLILILLFAGIVTLFIAHYRDALFIFAAVIANTALGFYQEHKAEKALAELKTYLKQRARVIRDGIEREMDAAELVPGDIVHLAQGDRVPADGRLVFVNDLQVDEAILTGESLPVSKSVDSVNAEATIGDQYAMVFAGTLVTQGVGTAVICRTDFSTELGKIAVLVARSQREETPLQNAIKRFSIKAGIFLCILTLIIFGMGLALGYSRVDMFLTSVAIAVSAVPEGLPVAMTVILATGVQRMARRKGVIRKLIAAETLGSTSVILTDKTGTLTMAKMELSKVLPVEDGEPRRSGRGPDTLSSGEKSLLELALINTNVLIENPNDPPSEWRTNGRILETALVRSAALRDIFVESVKEKTSILNSLPFNAANKFSASLVHDGQKHLLLFFGAPDVFIEHSTLSPTERDIALKEIGSLAESGELVVGVAIKEIEKKEDFTFSKDLELKNLVFQGLVTMRDPVRLSVKEAVKKVQKAGIRVVVMTGDHRGTAEAVAKEVGLEIEKESVLDSSELWPLSDSDLKKRLPSLRVISRVSPLDKIRIVKAFQEIGEVVAMTGDGVNDAPSIKQADIGIAMGSGTEVARDVADLVLLDDNFETIATAVEEGRQIMHNIRKVLVYLLSSVADELFLIGGALLTGLALPLNALQILYVNFFSDSFPAVAFAFEKDIDGLTHRPRNTKAGLFDPMMRFLILFIGLSTSALLFVLYWLLLRAGFPEDLVRTFIFASFGSYSLLLAFSLRSLDKSIFKYPVFSNRYLVIGVGIGLILMIMAIYIPFFQSLLKTVPLPFNWLSGVVLIGLINILAVELGKWIFRGKRSQKPRDTRIGLVLDTRI</sequence>
<dbReference type="InterPro" id="IPR001757">
    <property type="entry name" value="P_typ_ATPase"/>
</dbReference>
<dbReference type="GO" id="GO:0006883">
    <property type="term" value="P:intracellular sodium ion homeostasis"/>
    <property type="evidence" value="ECO:0007669"/>
    <property type="project" value="TreeGrafter"/>
</dbReference>
<dbReference type="Pfam" id="PF00689">
    <property type="entry name" value="Cation_ATPase_C"/>
    <property type="match status" value="1"/>
</dbReference>
<keyword evidence="10 11" id="KW-0472">Membrane</keyword>
<feature type="transmembrane region" description="Helical" evidence="11">
    <location>
        <begin position="784"/>
        <end position="804"/>
    </location>
</feature>
<evidence type="ECO:0000259" key="12">
    <source>
        <dbReference type="SMART" id="SM00831"/>
    </source>
</evidence>
<keyword evidence="6" id="KW-0067">ATP-binding</keyword>
<comment type="subcellular location">
    <subcellularLocation>
        <location evidence="1">Endomembrane system</location>
        <topology evidence="1">Multi-pass membrane protein</topology>
    </subcellularLocation>
</comment>
<dbReference type="PRINTS" id="PR00119">
    <property type="entry name" value="CATATPASE"/>
</dbReference>
<dbReference type="SFLD" id="SFLDF00027">
    <property type="entry name" value="p-type_atpase"/>
    <property type="match status" value="1"/>
</dbReference>
<keyword evidence="8" id="KW-1278">Translocase</keyword>
<dbReference type="AlphaFoldDB" id="A0A1F8F1L0"/>
<evidence type="ECO:0000256" key="8">
    <source>
        <dbReference type="ARBA" id="ARBA00022967"/>
    </source>
</evidence>
<dbReference type="InterPro" id="IPR004014">
    <property type="entry name" value="ATPase_P-typ_cation-transptr_N"/>
</dbReference>
<evidence type="ECO:0000256" key="11">
    <source>
        <dbReference type="SAM" id="Phobius"/>
    </source>
</evidence>
<dbReference type="SUPFAM" id="SSF81653">
    <property type="entry name" value="Calcium ATPase, transduction domain A"/>
    <property type="match status" value="1"/>
</dbReference>
<dbReference type="InterPro" id="IPR006068">
    <property type="entry name" value="ATPase_P-typ_cation-transptr_C"/>
</dbReference>
<dbReference type="Gene3D" id="2.70.150.10">
    <property type="entry name" value="Calcium-transporting ATPase, cytoplasmic transduction domain A"/>
    <property type="match status" value="1"/>
</dbReference>
<dbReference type="PRINTS" id="PR00120">
    <property type="entry name" value="HATPASE"/>
</dbReference>
<dbReference type="InterPro" id="IPR050510">
    <property type="entry name" value="Cation_transp_ATPase_P-type"/>
</dbReference>
<dbReference type="InterPro" id="IPR044492">
    <property type="entry name" value="P_typ_ATPase_HD_dom"/>
</dbReference>
<dbReference type="PANTHER" id="PTHR43294">
    <property type="entry name" value="SODIUM/POTASSIUM-TRANSPORTING ATPASE SUBUNIT ALPHA"/>
    <property type="match status" value="1"/>
</dbReference>
<gene>
    <name evidence="13" type="ORF">A2750_02775</name>
</gene>
<dbReference type="GO" id="GO:1902600">
    <property type="term" value="P:proton transmembrane transport"/>
    <property type="evidence" value="ECO:0007669"/>
    <property type="project" value="TreeGrafter"/>
</dbReference>
<dbReference type="InterPro" id="IPR059000">
    <property type="entry name" value="ATPase_P-type_domA"/>
</dbReference>
<feature type="transmembrane region" description="Helical" evidence="11">
    <location>
        <begin position="57"/>
        <end position="82"/>
    </location>
</feature>
<evidence type="ECO:0000256" key="10">
    <source>
        <dbReference type="ARBA" id="ARBA00023136"/>
    </source>
</evidence>
<dbReference type="InterPro" id="IPR008250">
    <property type="entry name" value="ATPase_P-typ_transduc_dom_A_sf"/>
</dbReference>
<feature type="transmembrane region" description="Helical" evidence="11">
    <location>
        <begin position="816"/>
        <end position="838"/>
    </location>
</feature>
<dbReference type="SFLD" id="SFLDG00002">
    <property type="entry name" value="C1.7:_P-type_atpase_like"/>
    <property type="match status" value="1"/>
</dbReference>
<feature type="transmembrane region" description="Helical" evidence="11">
    <location>
        <begin position="678"/>
        <end position="703"/>
    </location>
</feature>
<dbReference type="SMART" id="SM00831">
    <property type="entry name" value="Cation_ATPase_N"/>
    <property type="match status" value="1"/>
</dbReference>
<feature type="domain" description="Cation-transporting P-type ATPase N-terminal" evidence="12">
    <location>
        <begin position="10"/>
        <end position="84"/>
    </location>
</feature>
<dbReference type="GO" id="GO:1990573">
    <property type="term" value="P:potassium ion import across plasma membrane"/>
    <property type="evidence" value="ECO:0007669"/>
    <property type="project" value="TreeGrafter"/>
</dbReference>
<reference evidence="13 14" key="1">
    <citation type="journal article" date="2016" name="Nat. Commun.">
        <title>Thousands of microbial genomes shed light on interconnected biogeochemical processes in an aquifer system.</title>
        <authorList>
            <person name="Anantharaman K."/>
            <person name="Brown C.T."/>
            <person name="Hug L.A."/>
            <person name="Sharon I."/>
            <person name="Castelle C.J."/>
            <person name="Probst A.J."/>
            <person name="Thomas B.C."/>
            <person name="Singh A."/>
            <person name="Wilkins M.J."/>
            <person name="Karaoz U."/>
            <person name="Brodie E.L."/>
            <person name="Williams K.H."/>
            <person name="Hubbard S.S."/>
            <person name="Banfield J.F."/>
        </authorList>
    </citation>
    <scope>NUCLEOTIDE SEQUENCE [LARGE SCALE GENOMIC DNA]</scope>
</reference>
<dbReference type="GO" id="GO:0036376">
    <property type="term" value="P:sodium ion export across plasma membrane"/>
    <property type="evidence" value="ECO:0007669"/>
    <property type="project" value="TreeGrafter"/>
</dbReference>
<comment type="similarity">
    <text evidence="2">Belongs to the cation transport ATPase (P-type) (TC 3.A.3) family. Type IIA subfamily.</text>
</comment>
<evidence type="ECO:0000256" key="7">
    <source>
        <dbReference type="ARBA" id="ARBA00022842"/>
    </source>
</evidence>
<dbReference type="Pfam" id="PF00690">
    <property type="entry name" value="Cation_ATPase_N"/>
    <property type="match status" value="1"/>
</dbReference>
<keyword evidence="4 11" id="KW-0812">Transmembrane</keyword>
<feature type="transmembrane region" description="Helical" evidence="11">
    <location>
        <begin position="252"/>
        <end position="272"/>
    </location>
</feature>
<dbReference type="PROSITE" id="PS00154">
    <property type="entry name" value="ATPASE_E1_E2"/>
    <property type="match status" value="1"/>
</dbReference>
<dbReference type="Pfam" id="PF00122">
    <property type="entry name" value="E1-E2_ATPase"/>
    <property type="match status" value="1"/>
</dbReference>
<name>A0A1F8F1L0_9BACT</name>
<dbReference type="PANTHER" id="PTHR43294:SF20">
    <property type="entry name" value="P-TYPE ATPASE"/>
    <property type="match status" value="1"/>
</dbReference>
<dbReference type="InterPro" id="IPR023298">
    <property type="entry name" value="ATPase_P-typ_TM_dom_sf"/>
</dbReference>
<dbReference type="SFLD" id="SFLDS00003">
    <property type="entry name" value="Haloacid_Dehalogenase"/>
    <property type="match status" value="1"/>
</dbReference>
<keyword evidence="9 11" id="KW-1133">Transmembrane helix</keyword>